<gene>
    <name evidence="1" type="ORF">BJP34_13775</name>
</gene>
<dbReference type="KEGG" id="mpro:BJP34_13775"/>
<dbReference type="AlphaFoldDB" id="A0A1D8TRV9"/>
<sequence length="310" mass="35474">MTDENILLPNPQEDETLLADLFEQVKKWESNLDESTKLGVGATAVKSLLESKVSFGNPRDKLILLTEDLFEETEEGLSNIYRQQMRDTFDFYYMTVTVDLRPKPGVRFWRLCCELDFSPKGEKEPIVQSIFPKSQWRPVMNFGVGMNLAINSNLDWSIGIDSTELVELTTIPAELKGNVGNKNELKAFIVIPEYAYEAGHFEIISQGEGNSRCYWRIEEPEIQNIPTVQFAIVFKVPKEIKSINLRGIAWGEPDMNWLTADIRDVFSDLADRFQTLIRNKNQAAIKFSRSDVKEWILNLPKANLTQDLAT</sequence>
<organism evidence="1 2">
    <name type="scientific">Moorena producens PAL-8-15-08-1</name>
    <dbReference type="NCBI Taxonomy" id="1458985"/>
    <lineage>
        <taxon>Bacteria</taxon>
        <taxon>Bacillati</taxon>
        <taxon>Cyanobacteriota</taxon>
        <taxon>Cyanophyceae</taxon>
        <taxon>Coleofasciculales</taxon>
        <taxon>Coleofasciculaceae</taxon>
        <taxon>Moorena</taxon>
    </lineage>
</organism>
<name>A0A1D8TRV9_9CYAN</name>
<evidence type="ECO:0000313" key="1">
    <source>
        <dbReference type="EMBL" id="AOX00378.1"/>
    </source>
</evidence>
<accession>A0A1D8TRV9</accession>
<dbReference type="RefSeq" id="WP_070392840.1">
    <property type="nucleotide sequence ID" value="NZ_CP017599.1"/>
</dbReference>
<dbReference type="OrthoDB" id="510633at2"/>
<dbReference type="Proteomes" id="UP000177870">
    <property type="component" value="Chromosome"/>
</dbReference>
<reference evidence="2" key="1">
    <citation type="submission" date="2016-10" db="EMBL/GenBank/DDBJ databases">
        <title>Comparative genomics uncovers the prolific and rare metabolic potential of the cyanobacterial genus Moorea.</title>
        <authorList>
            <person name="Leao T."/>
            <person name="Castelao G."/>
            <person name="Korobeynikov A."/>
            <person name="Monroe E.A."/>
            <person name="Podell S."/>
            <person name="Glukhov E."/>
            <person name="Allen E."/>
            <person name="Gerwick W.H."/>
            <person name="Gerwick L."/>
        </authorList>
    </citation>
    <scope>NUCLEOTIDE SEQUENCE [LARGE SCALE GENOMIC DNA]</scope>
    <source>
        <strain evidence="2">PAL-8-15-08-1</strain>
    </source>
</reference>
<evidence type="ECO:0000313" key="2">
    <source>
        <dbReference type="Proteomes" id="UP000177870"/>
    </source>
</evidence>
<dbReference type="EMBL" id="CP017599">
    <property type="protein sequence ID" value="AOX00378.1"/>
    <property type="molecule type" value="Genomic_DNA"/>
</dbReference>
<protein>
    <submittedName>
        <fullName evidence="1">Uncharacterized protein</fullName>
    </submittedName>
</protein>
<proteinExistence type="predicted"/>